<evidence type="ECO:0000313" key="2">
    <source>
        <dbReference type="Proteomes" id="UP000326777"/>
    </source>
</evidence>
<sequence length="72" mass="8585">MEQIELFVERSQLFQKLIARRYAENSFLEMCEGRLWRHCLSPIAQRTLALVSSDRVLAVYQHEFEKQARNSI</sequence>
<reference evidence="2" key="1">
    <citation type="submission" date="2019-06" db="EMBL/GenBank/DDBJ databases">
        <title>Complete genome sequence of Serratia marcescens phage Muldoon.</title>
        <authorList>
            <person name="Campbell S."/>
            <person name="Atkinson C."/>
            <person name="Moreland R."/>
            <person name="Liu M."/>
            <person name="Ramsey J."/>
            <person name="Leavitt J."/>
        </authorList>
    </citation>
    <scope>NUCLEOTIDE SEQUENCE [LARGE SCALE GENOMIC DNA]</scope>
</reference>
<proteinExistence type="predicted"/>
<name>A0A5P8PHA3_9CAUD</name>
<dbReference type="EMBL" id="MN095771">
    <property type="protein sequence ID" value="QFR56035.1"/>
    <property type="molecule type" value="Genomic_DNA"/>
</dbReference>
<evidence type="ECO:0000313" key="1">
    <source>
        <dbReference type="EMBL" id="QFR56035.1"/>
    </source>
</evidence>
<dbReference type="Proteomes" id="UP000326777">
    <property type="component" value="Genome"/>
</dbReference>
<keyword evidence="2" id="KW-1185">Reference proteome</keyword>
<protein>
    <submittedName>
        <fullName evidence="1">Uncharacterized protein</fullName>
    </submittedName>
</protein>
<organism evidence="1 2">
    <name type="scientific">Serratia phage Muldoon</name>
    <dbReference type="NCBI Taxonomy" id="2601678"/>
    <lineage>
        <taxon>Viruses</taxon>
        <taxon>Duplodnaviria</taxon>
        <taxon>Heunggongvirae</taxon>
        <taxon>Uroviricota</taxon>
        <taxon>Caudoviricetes</taxon>
        <taxon>Muldoonvirus</taxon>
        <taxon>Muldoonvirus muldoon</taxon>
    </lineage>
</organism>
<accession>A0A5P8PHA3</accession>
<gene>
    <name evidence="1" type="ORF">CPT_Muldoon_080</name>
</gene>